<evidence type="ECO:0000313" key="10">
    <source>
        <dbReference type="Proteomes" id="UP000199045"/>
    </source>
</evidence>
<dbReference type="GO" id="GO:0046872">
    <property type="term" value="F:metal ion binding"/>
    <property type="evidence" value="ECO:0007669"/>
    <property type="project" value="UniProtKB-KW"/>
</dbReference>
<evidence type="ECO:0000256" key="4">
    <source>
        <dbReference type="ARBA" id="ARBA00022741"/>
    </source>
</evidence>
<keyword evidence="9" id="KW-0548">Nucleotidyltransferase</keyword>
<dbReference type="SUPFAM" id="SSF53448">
    <property type="entry name" value="Nucleotide-diphospho-sugar transferases"/>
    <property type="match status" value="1"/>
</dbReference>
<name>A0A1G7I2M3_CHIFI</name>
<evidence type="ECO:0000256" key="7">
    <source>
        <dbReference type="ARBA" id="ARBA00023150"/>
    </source>
</evidence>
<dbReference type="PANTHER" id="PTHR19136:SF81">
    <property type="entry name" value="MOLYBDENUM COFACTOR GUANYLYLTRANSFERASE"/>
    <property type="match status" value="1"/>
</dbReference>
<reference evidence="9 10" key="1">
    <citation type="submission" date="2016-10" db="EMBL/GenBank/DDBJ databases">
        <authorList>
            <person name="de Groot N.N."/>
        </authorList>
    </citation>
    <scope>NUCLEOTIDE SEQUENCE [LARGE SCALE GENOMIC DNA]</scope>
    <source>
        <strain evidence="9 10">DSM 527</strain>
    </source>
</reference>
<keyword evidence="2 9" id="KW-0808">Transferase</keyword>
<proteinExistence type="predicted"/>
<keyword evidence="3" id="KW-0479">Metal-binding</keyword>
<organism evidence="9 10">
    <name type="scientific">Chitinophaga filiformis</name>
    <name type="common">Myxococcus filiformis</name>
    <name type="synonym">Flexibacter filiformis</name>
    <dbReference type="NCBI Taxonomy" id="104663"/>
    <lineage>
        <taxon>Bacteria</taxon>
        <taxon>Pseudomonadati</taxon>
        <taxon>Bacteroidota</taxon>
        <taxon>Chitinophagia</taxon>
        <taxon>Chitinophagales</taxon>
        <taxon>Chitinophagaceae</taxon>
        <taxon>Chitinophaga</taxon>
    </lineage>
</organism>
<accession>A0A1G7I2M3</accession>
<evidence type="ECO:0000256" key="2">
    <source>
        <dbReference type="ARBA" id="ARBA00022679"/>
    </source>
</evidence>
<keyword evidence="7" id="KW-0501">Molybdenum cofactor biosynthesis</keyword>
<evidence type="ECO:0000256" key="6">
    <source>
        <dbReference type="ARBA" id="ARBA00023134"/>
    </source>
</evidence>
<dbReference type="CDD" id="cd02503">
    <property type="entry name" value="MobA"/>
    <property type="match status" value="1"/>
</dbReference>
<dbReference type="InterPro" id="IPR013482">
    <property type="entry name" value="Molybde_CF_guanTrfase"/>
</dbReference>
<keyword evidence="5" id="KW-0460">Magnesium</keyword>
<dbReference type="GO" id="GO:0016779">
    <property type="term" value="F:nucleotidyltransferase activity"/>
    <property type="evidence" value="ECO:0007669"/>
    <property type="project" value="UniProtKB-KW"/>
</dbReference>
<dbReference type="GO" id="GO:0005525">
    <property type="term" value="F:GTP binding"/>
    <property type="evidence" value="ECO:0007669"/>
    <property type="project" value="UniProtKB-KW"/>
</dbReference>
<evidence type="ECO:0000313" key="9">
    <source>
        <dbReference type="EMBL" id="SDF06982.1"/>
    </source>
</evidence>
<feature type="domain" description="MobA-like NTP transferase" evidence="8">
    <location>
        <begin position="7"/>
        <end position="148"/>
    </location>
</feature>
<sequence>MTAPLKGLILCGGRSTRMQQDKSLIAYHGMPQWQYLYQLVHNITPDVYLSCREEQKPALSDDVPMIFDSVEGNGPSVGLLSAHAAFPDAAWLVLAVDLPLISEQSLRYLVSQRQVLKDATSLISPVNHLPEPLIAIWEPSGLKKLQHNFNEGKNCPRKTLLQSDILQIENPFSAEQFNANTPEEMKEAEEQIKH</sequence>
<dbReference type="Gene3D" id="3.90.550.10">
    <property type="entry name" value="Spore Coat Polysaccharide Biosynthesis Protein SpsA, Chain A"/>
    <property type="match status" value="1"/>
</dbReference>
<dbReference type="STRING" id="104663.SAMN04488121_101698"/>
<gene>
    <name evidence="9" type="ORF">SAMN04488121_101698</name>
</gene>
<keyword evidence="6" id="KW-0342">GTP-binding</keyword>
<dbReference type="InterPro" id="IPR029044">
    <property type="entry name" value="Nucleotide-diphossugar_trans"/>
</dbReference>
<dbReference type="GO" id="GO:0006777">
    <property type="term" value="P:Mo-molybdopterin cofactor biosynthetic process"/>
    <property type="evidence" value="ECO:0007669"/>
    <property type="project" value="UniProtKB-KW"/>
</dbReference>
<dbReference type="OrthoDB" id="9788394at2"/>
<evidence type="ECO:0000256" key="1">
    <source>
        <dbReference type="ARBA" id="ARBA00022490"/>
    </source>
</evidence>
<protein>
    <submittedName>
        <fullName evidence="9">Molybdenum cofactor guanylyltransferase</fullName>
    </submittedName>
</protein>
<keyword evidence="4" id="KW-0547">Nucleotide-binding</keyword>
<dbReference type="PANTHER" id="PTHR19136">
    <property type="entry name" value="MOLYBDENUM COFACTOR GUANYLYLTRANSFERASE"/>
    <property type="match status" value="1"/>
</dbReference>
<dbReference type="Proteomes" id="UP000199045">
    <property type="component" value="Unassembled WGS sequence"/>
</dbReference>
<dbReference type="AlphaFoldDB" id="A0A1G7I2M3"/>
<dbReference type="EMBL" id="FNBN01000001">
    <property type="protein sequence ID" value="SDF06982.1"/>
    <property type="molecule type" value="Genomic_DNA"/>
</dbReference>
<dbReference type="RefSeq" id="WP_089828825.1">
    <property type="nucleotide sequence ID" value="NZ_FNBN01000001.1"/>
</dbReference>
<dbReference type="Pfam" id="PF12804">
    <property type="entry name" value="NTP_transf_3"/>
    <property type="match status" value="1"/>
</dbReference>
<dbReference type="InterPro" id="IPR025877">
    <property type="entry name" value="MobA-like_NTP_Trfase"/>
</dbReference>
<evidence type="ECO:0000256" key="3">
    <source>
        <dbReference type="ARBA" id="ARBA00022723"/>
    </source>
</evidence>
<evidence type="ECO:0000259" key="8">
    <source>
        <dbReference type="Pfam" id="PF12804"/>
    </source>
</evidence>
<keyword evidence="1" id="KW-0963">Cytoplasm</keyword>
<evidence type="ECO:0000256" key="5">
    <source>
        <dbReference type="ARBA" id="ARBA00022842"/>
    </source>
</evidence>